<dbReference type="InterPro" id="IPR013766">
    <property type="entry name" value="Thioredoxin_domain"/>
</dbReference>
<dbReference type="Gene3D" id="3.40.30.10">
    <property type="entry name" value="Glutaredoxin"/>
    <property type="match status" value="1"/>
</dbReference>
<evidence type="ECO:0000259" key="1">
    <source>
        <dbReference type="PROSITE" id="PS51352"/>
    </source>
</evidence>
<organism evidence="2 3">
    <name type="scientific">Marinilabilia salmonicolor</name>
    <dbReference type="NCBI Taxonomy" id="989"/>
    <lineage>
        <taxon>Bacteria</taxon>
        <taxon>Pseudomonadati</taxon>
        <taxon>Bacteroidota</taxon>
        <taxon>Bacteroidia</taxon>
        <taxon>Marinilabiliales</taxon>
        <taxon>Marinilabiliaceae</taxon>
        <taxon>Marinilabilia</taxon>
    </lineage>
</organism>
<keyword evidence="3" id="KW-1185">Reference proteome</keyword>
<feature type="domain" description="Thioredoxin" evidence="1">
    <location>
        <begin position="30"/>
        <end position="175"/>
    </location>
</feature>
<dbReference type="InterPro" id="IPR036249">
    <property type="entry name" value="Thioredoxin-like_sf"/>
</dbReference>
<evidence type="ECO:0000313" key="3">
    <source>
        <dbReference type="Proteomes" id="UP000252733"/>
    </source>
</evidence>
<evidence type="ECO:0000313" key="2">
    <source>
        <dbReference type="EMBL" id="RCW36112.1"/>
    </source>
</evidence>
<dbReference type="RefSeq" id="WP_258861587.1">
    <property type="nucleotide sequence ID" value="NZ_QPIZ01000009.1"/>
</dbReference>
<accession>A0A368V4V0</accession>
<comment type="caution">
    <text evidence="2">The sequence shown here is derived from an EMBL/GenBank/DDBJ whole genome shotgun (WGS) entry which is preliminary data.</text>
</comment>
<dbReference type="Proteomes" id="UP000252733">
    <property type="component" value="Unassembled WGS sequence"/>
</dbReference>
<dbReference type="CDD" id="cd02966">
    <property type="entry name" value="TlpA_like_family"/>
    <property type="match status" value="1"/>
</dbReference>
<dbReference type="AlphaFoldDB" id="A0A368V4V0"/>
<dbReference type="SUPFAM" id="SSF52833">
    <property type="entry name" value="Thioredoxin-like"/>
    <property type="match status" value="1"/>
</dbReference>
<dbReference type="EMBL" id="QPIZ01000009">
    <property type="protein sequence ID" value="RCW36112.1"/>
    <property type="molecule type" value="Genomic_DNA"/>
</dbReference>
<protein>
    <submittedName>
        <fullName evidence="2">Cytochrome oxidase Cu insertion factor (SCO1/SenC/PrrC family)</fullName>
    </submittedName>
</protein>
<name>A0A368V4V0_9BACT</name>
<gene>
    <name evidence="2" type="ORF">DFO77_10976</name>
</gene>
<dbReference type="PROSITE" id="PS51352">
    <property type="entry name" value="THIOREDOXIN_2"/>
    <property type="match status" value="1"/>
</dbReference>
<reference evidence="2 3" key="1">
    <citation type="submission" date="2018-07" db="EMBL/GenBank/DDBJ databases">
        <title>Freshwater and sediment microbial communities from various areas in North America, analyzing microbe dynamics in response to fracking.</title>
        <authorList>
            <person name="Lamendella R."/>
        </authorList>
    </citation>
    <scope>NUCLEOTIDE SEQUENCE [LARGE SCALE GENOMIC DNA]</scope>
    <source>
        <strain evidence="2 3">160A</strain>
    </source>
</reference>
<sequence length="175" mass="19710">MKNKLLLIITLTGIVFLSFINGSPEPRVGLDIGNKVPEISHPLLDGTPFNSEDLKGKMVLIDFWASYDAQSRVENPLKTKMLATYNNQEFLNGKDLVIVSISLDRFETPLNQVILQDNLKALHHICNFRGRESELAKNFKVAEQMKNYLVDGDGRIVAVTNNIQKIDQTLARLSK</sequence>
<proteinExistence type="predicted"/>